<sequence>MLVPELRAELKKRGLDSTGRKSELEARLKEHEQASGAPAASAPNPAQMTVLELRAALESRGLDSKGKRSRLVARLQVRKRAEESDEEVEEDEEPGPCPIDKCYGSGFIIIRTGVFQVCPCSFAEEELEGDEIRCGMLLRWRHPDRKRILKSRGIDLSSDEEAEEDEEEVVAPPRRSSGKKVIGVESDSDDSPPKRCAKPIELESDPDEAPPRRSGGKRAIELHSSSSSSSSEEECATDWRQLTAGDLRKACERRGLSKQGVKATLAKRLREYERDIEEEEEDEAENDENSYEDHGGGHGSGKRRRRGSLSDAEEGLGFIESDSEVGSYETNDEEDSDEDVREDPFASMYSAHRAMAFAVRRGLESEEEEEEEEGGVEVVATRTVDDRFADAAKKGEIIDVEHS</sequence>
<comment type="caution">
    <text evidence="5">The sequence shown here is derived from an EMBL/GenBank/DDBJ whole genome shotgun (WGS) entry which is preliminary data.</text>
</comment>
<keyword evidence="1" id="KW-0597">Phosphoprotein</keyword>
<reference evidence="5 6" key="1">
    <citation type="journal article" date="2023" name="Commun. Biol.">
        <title>Genome analysis of Parmales, the sister group of diatoms, reveals the evolutionary specialization of diatoms from phago-mixotrophs to photoautotrophs.</title>
        <authorList>
            <person name="Ban H."/>
            <person name="Sato S."/>
            <person name="Yoshikawa S."/>
            <person name="Yamada K."/>
            <person name="Nakamura Y."/>
            <person name="Ichinomiya M."/>
            <person name="Sato N."/>
            <person name="Blanc-Mathieu R."/>
            <person name="Endo H."/>
            <person name="Kuwata A."/>
            <person name="Ogata H."/>
        </authorList>
    </citation>
    <scope>NUCLEOTIDE SEQUENCE [LARGE SCALE GENOMIC DNA]</scope>
</reference>
<feature type="compositionally biased region" description="Low complexity" evidence="3">
    <location>
        <begin position="34"/>
        <end position="46"/>
    </location>
</feature>
<feature type="domain" description="SAP" evidence="4">
    <location>
        <begin position="1"/>
        <end position="32"/>
    </location>
</feature>
<dbReference type="PROSITE" id="PS50800">
    <property type="entry name" value="SAP"/>
    <property type="match status" value="3"/>
</dbReference>
<evidence type="ECO:0000313" key="5">
    <source>
        <dbReference type="EMBL" id="GMI38526.1"/>
    </source>
</evidence>
<dbReference type="Proteomes" id="UP001165060">
    <property type="component" value="Unassembled WGS sequence"/>
</dbReference>
<feature type="region of interest" description="Disordered" evidence="3">
    <location>
        <begin position="274"/>
        <end position="343"/>
    </location>
</feature>
<name>A0ABQ6N1Z2_9STRA</name>
<comment type="similarity">
    <text evidence="2">Belongs to the SAP domain-containing ribonucleoprotein family.</text>
</comment>
<dbReference type="PANTHER" id="PTHR46551:SF1">
    <property type="entry name" value="SAP DOMAIN-CONTAINING RIBONUCLEOPROTEIN"/>
    <property type="match status" value="1"/>
</dbReference>
<feature type="compositionally biased region" description="Acidic residues" evidence="3">
    <location>
        <begin position="157"/>
        <end position="169"/>
    </location>
</feature>
<evidence type="ECO:0000259" key="4">
    <source>
        <dbReference type="PROSITE" id="PS50800"/>
    </source>
</evidence>
<feature type="domain" description="SAP" evidence="4">
    <location>
        <begin position="239"/>
        <end position="273"/>
    </location>
</feature>
<evidence type="ECO:0000256" key="3">
    <source>
        <dbReference type="SAM" id="MobiDB-lite"/>
    </source>
</evidence>
<feature type="compositionally biased region" description="Basic and acidic residues" evidence="3">
    <location>
        <begin position="1"/>
        <end position="33"/>
    </location>
</feature>
<feature type="domain" description="SAP" evidence="4">
    <location>
        <begin position="45"/>
        <end position="79"/>
    </location>
</feature>
<dbReference type="InterPro" id="IPR036361">
    <property type="entry name" value="SAP_dom_sf"/>
</dbReference>
<feature type="region of interest" description="Disordered" evidence="3">
    <location>
        <begin position="155"/>
        <end position="237"/>
    </location>
</feature>
<feature type="compositionally biased region" description="Acidic residues" evidence="3">
    <location>
        <begin position="274"/>
        <end position="290"/>
    </location>
</feature>
<dbReference type="InterPro" id="IPR003034">
    <property type="entry name" value="SAP_dom"/>
</dbReference>
<evidence type="ECO:0000256" key="1">
    <source>
        <dbReference type="ARBA" id="ARBA00022553"/>
    </source>
</evidence>
<dbReference type="SUPFAM" id="SSF68906">
    <property type="entry name" value="SAP domain"/>
    <property type="match status" value="3"/>
</dbReference>
<feature type="region of interest" description="Disordered" evidence="3">
    <location>
        <begin position="1"/>
        <end position="46"/>
    </location>
</feature>
<dbReference type="InterPro" id="IPR052240">
    <property type="entry name" value="SAP_domain_ribonucleoprotein"/>
</dbReference>
<feature type="compositionally biased region" description="Acidic residues" evidence="3">
    <location>
        <begin position="330"/>
        <end position="341"/>
    </location>
</feature>
<dbReference type="Gene3D" id="1.10.720.30">
    <property type="entry name" value="SAP domain"/>
    <property type="match status" value="3"/>
</dbReference>
<dbReference type="PANTHER" id="PTHR46551">
    <property type="entry name" value="SAP DOMAIN-CONTAINING RIBONUCLEOPROTEIN"/>
    <property type="match status" value="1"/>
</dbReference>
<protein>
    <recommendedName>
        <fullName evidence="4">SAP domain-containing protein</fullName>
    </recommendedName>
</protein>
<dbReference type="SMART" id="SM00513">
    <property type="entry name" value="SAP"/>
    <property type="match status" value="3"/>
</dbReference>
<keyword evidence="6" id="KW-1185">Reference proteome</keyword>
<evidence type="ECO:0000313" key="6">
    <source>
        <dbReference type="Proteomes" id="UP001165060"/>
    </source>
</evidence>
<organism evidence="5 6">
    <name type="scientific">Tetraparma gracilis</name>
    <dbReference type="NCBI Taxonomy" id="2962635"/>
    <lineage>
        <taxon>Eukaryota</taxon>
        <taxon>Sar</taxon>
        <taxon>Stramenopiles</taxon>
        <taxon>Ochrophyta</taxon>
        <taxon>Bolidophyceae</taxon>
        <taxon>Parmales</taxon>
        <taxon>Triparmaceae</taxon>
        <taxon>Tetraparma</taxon>
    </lineage>
</organism>
<evidence type="ECO:0000256" key="2">
    <source>
        <dbReference type="ARBA" id="ARBA00046328"/>
    </source>
</evidence>
<accession>A0ABQ6N1Z2</accession>
<gene>
    <name evidence="5" type="ORF">TeGR_g7732</name>
</gene>
<proteinExistence type="inferred from homology"/>
<dbReference type="EMBL" id="BRYB01002037">
    <property type="protein sequence ID" value="GMI38526.1"/>
    <property type="molecule type" value="Genomic_DNA"/>
</dbReference>
<dbReference type="Pfam" id="PF02037">
    <property type="entry name" value="SAP"/>
    <property type="match status" value="3"/>
</dbReference>